<keyword evidence="2" id="KW-1185">Reference proteome</keyword>
<name>A0A1R1F1A0_9BACL</name>
<evidence type="ECO:0000313" key="2">
    <source>
        <dbReference type="Proteomes" id="UP000187172"/>
    </source>
</evidence>
<gene>
    <name evidence="1" type="ORF">BK138_04475</name>
</gene>
<dbReference type="EMBL" id="MRTP01000001">
    <property type="protein sequence ID" value="OMF57844.1"/>
    <property type="molecule type" value="Genomic_DNA"/>
</dbReference>
<dbReference type="RefSeq" id="WP_076166411.1">
    <property type="nucleotide sequence ID" value="NZ_MRTP01000001.1"/>
</dbReference>
<protein>
    <submittedName>
        <fullName evidence="1">Uncharacterized protein</fullName>
    </submittedName>
</protein>
<evidence type="ECO:0000313" key="1">
    <source>
        <dbReference type="EMBL" id="OMF57844.1"/>
    </source>
</evidence>
<accession>A0A1R1F1A0</accession>
<dbReference type="Proteomes" id="UP000187172">
    <property type="component" value="Unassembled WGS sequence"/>
</dbReference>
<dbReference type="STRING" id="297318.BK138_04475"/>
<dbReference type="AlphaFoldDB" id="A0A1R1F1A0"/>
<proteinExistence type="predicted"/>
<comment type="caution">
    <text evidence="1">The sequence shown here is derived from an EMBL/GenBank/DDBJ whole genome shotgun (WGS) entry which is preliminary data.</text>
</comment>
<sequence>MPAKKAVSSKTHFHIPKDPLRVKSEEIQARHEGRSQRSLKKVEVTNDMLYELLTDILEKQSILEQRLEQYMRGKPLN</sequence>
<organism evidence="1 2">
    <name type="scientific">Paenibacillus rhizosphaerae</name>
    <dbReference type="NCBI Taxonomy" id="297318"/>
    <lineage>
        <taxon>Bacteria</taxon>
        <taxon>Bacillati</taxon>
        <taxon>Bacillota</taxon>
        <taxon>Bacilli</taxon>
        <taxon>Bacillales</taxon>
        <taxon>Paenibacillaceae</taxon>
        <taxon>Paenibacillus</taxon>
    </lineage>
</organism>
<reference evidence="1 2" key="1">
    <citation type="submission" date="2016-11" db="EMBL/GenBank/DDBJ databases">
        <title>Paenibacillus species isolates.</title>
        <authorList>
            <person name="Beno S.M."/>
        </authorList>
    </citation>
    <scope>NUCLEOTIDE SEQUENCE [LARGE SCALE GENOMIC DNA]</scope>
    <source>
        <strain evidence="1 2">FSL R5-0378</strain>
    </source>
</reference>